<protein>
    <submittedName>
        <fullName evidence="5">Acyl_transf_3 domain-containing protein</fullName>
    </submittedName>
</protein>
<name>A0A0N4VLL8_ENTVE</name>
<reference evidence="5" key="1">
    <citation type="submission" date="2017-02" db="UniProtKB">
        <authorList>
            <consortium name="WormBaseParasite"/>
        </authorList>
    </citation>
    <scope>IDENTIFICATION</scope>
</reference>
<evidence type="ECO:0000313" key="3">
    <source>
        <dbReference type="EMBL" id="VDD96313.1"/>
    </source>
</evidence>
<feature type="transmembrane region" description="Helical" evidence="1">
    <location>
        <begin position="240"/>
        <end position="256"/>
    </location>
</feature>
<dbReference type="EMBL" id="UXUI01011538">
    <property type="protein sequence ID" value="VDD96313.1"/>
    <property type="molecule type" value="Genomic_DNA"/>
</dbReference>
<dbReference type="AlphaFoldDB" id="A0A0N4VLL8"/>
<dbReference type="GO" id="GO:0000271">
    <property type="term" value="P:polysaccharide biosynthetic process"/>
    <property type="evidence" value="ECO:0007669"/>
    <property type="project" value="TreeGrafter"/>
</dbReference>
<feature type="transmembrane region" description="Helical" evidence="1">
    <location>
        <begin position="300"/>
        <end position="321"/>
    </location>
</feature>
<dbReference type="GO" id="GO:0016747">
    <property type="term" value="F:acyltransferase activity, transferring groups other than amino-acyl groups"/>
    <property type="evidence" value="ECO:0007669"/>
    <property type="project" value="InterPro"/>
</dbReference>
<keyword evidence="1" id="KW-0812">Transmembrane</keyword>
<keyword evidence="1" id="KW-1133">Transmembrane helix</keyword>
<keyword evidence="1" id="KW-0472">Membrane</keyword>
<dbReference type="GO" id="GO:0016020">
    <property type="term" value="C:membrane"/>
    <property type="evidence" value="ECO:0007669"/>
    <property type="project" value="TreeGrafter"/>
</dbReference>
<feature type="transmembrane region" description="Helical" evidence="1">
    <location>
        <begin position="35"/>
        <end position="52"/>
    </location>
</feature>
<dbReference type="Proteomes" id="UP000274131">
    <property type="component" value="Unassembled WGS sequence"/>
</dbReference>
<organism evidence="5">
    <name type="scientific">Enterobius vermicularis</name>
    <name type="common">Human pinworm</name>
    <dbReference type="NCBI Taxonomy" id="51028"/>
    <lineage>
        <taxon>Eukaryota</taxon>
        <taxon>Metazoa</taxon>
        <taxon>Ecdysozoa</taxon>
        <taxon>Nematoda</taxon>
        <taxon>Chromadorea</taxon>
        <taxon>Rhabditida</taxon>
        <taxon>Spirurina</taxon>
        <taxon>Oxyuridomorpha</taxon>
        <taxon>Oxyuroidea</taxon>
        <taxon>Oxyuridae</taxon>
        <taxon>Enterobius</taxon>
    </lineage>
</organism>
<reference evidence="3 4" key="2">
    <citation type="submission" date="2018-10" db="EMBL/GenBank/DDBJ databases">
        <authorList>
            <consortium name="Pathogen Informatics"/>
        </authorList>
    </citation>
    <scope>NUCLEOTIDE SEQUENCE [LARGE SCALE GENOMIC DNA]</scope>
</reference>
<evidence type="ECO:0000256" key="1">
    <source>
        <dbReference type="SAM" id="Phobius"/>
    </source>
</evidence>
<dbReference type="InterPro" id="IPR050879">
    <property type="entry name" value="Acyltransferase_3"/>
</dbReference>
<dbReference type="OrthoDB" id="92766at2759"/>
<accession>A0A0N4VLL8</accession>
<sequence length="322" mass="37280">MNFPKRKDIQGLRGLAIIYVLSFHLYPWLFRNGYLGVDIFFVISGYLMTMILEKQPSVCFSQTVVFYKKRIKRIFPAYFMLLFTLLLYGYFTLAEKDFELLQTDSNWAAFFATNIHKYILNEGYFSDIANYDFLVHTWSLAVEIQFYFIAPILVLFLKGHLVAQILWVFILFASIWFNLSTSGPLQFSSLPSRMWQFMCGSLYSPTLLYSFTGPHGIGHTTIALIAVSPAIIFPPINKDFIRFIVTMASALLIWLEDDVLVNKFLGNKYLYYVGEISYSVYLLHWPAIVIFNYTLNADHLYSLFTSLCILFSHNSASLTAFL</sequence>
<dbReference type="InterPro" id="IPR002656">
    <property type="entry name" value="Acyl_transf_3_dom"/>
</dbReference>
<feature type="transmembrane region" description="Helical" evidence="1">
    <location>
        <begin position="276"/>
        <end position="293"/>
    </location>
</feature>
<evidence type="ECO:0000313" key="5">
    <source>
        <dbReference type="WBParaSite" id="EVEC_0001178601-mRNA-1"/>
    </source>
</evidence>
<evidence type="ECO:0000259" key="2">
    <source>
        <dbReference type="Pfam" id="PF01757"/>
    </source>
</evidence>
<feature type="domain" description="Acyltransferase 3" evidence="2">
    <location>
        <begin position="8"/>
        <end position="301"/>
    </location>
</feature>
<dbReference type="Pfam" id="PF01757">
    <property type="entry name" value="Acyl_transf_3"/>
    <property type="match status" value="1"/>
</dbReference>
<keyword evidence="4" id="KW-1185">Reference proteome</keyword>
<feature type="transmembrane region" description="Helical" evidence="1">
    <location>
        <begin position="164"/>
        <end position="187"/>
    </location>
</feature>
<feature type="transmembrane region" description="Helical" evidence="1">
    <location>
        <begin position="73"/>
        <end position="91"/>
    </location>
</feature>
<gene>
    <name evidence="3" type="ORF">EVEC_LOCUS11064</name>
</gene>
<proteinExistence type="predicted"/>
<dbReference type="WBParaSite" id="EVEC_0001178601-mRNA-1">
    <property type="protein sequence ID" value="EVEC_0001178601-mRNA-1"/>
    <property type="gene ID" value="EVEC_0001178601"/>
</dbReference>
<feature type="transmembrane region" description="Helical" evidence="1">
    <location>
        <begin position="12"/>
        <end position="29"/>
    </location>
</feature>
<dbReference type="PANTHER" id="PTHR23028:SF53">
    <property type="entry name" value="ACYL_TRANSF_3 DOMAIN-CONTAINING PROTEIN"/>
    <property type="match status" value="1"/>
</dbReference>
<feature type="transmembrane region" description="Helical" evidence="1">
    <location>
        <begin position="207"/>
        <end position="233"/>
    </location>
</feature>
<evidence type="ECO:0000313" key="4">
    <source>
        <dbReference type="Proteomes" id="UP000274131"/>
    </source>
</evidence>
<dbReference type="PANTHER" id="PTHR23028">
    <property type="entry name" value="ACETYLTRANSFERASE"/>
    <property type="match status" value="1"/>
</dbReference>
<feature type="transmembrane region" description="Helical" evidence="1">
    <location>
        <begin position="133"/>
        <end position="157"/>
    </location>
</feature>